<proteinExistence type="predicted"/>
<keyword evidence="1" id="KW-0812">Transmembrane</keyword>
<comment type="caution">
    <text evidence="2">The sequence shown here is derived from an EMBL/GenBank/DDBJ whole genome shotgun (WGS) entry which is preliminary data.</text>
</comment>
<keyword evidence="1" id="KW-0472">Membrane</keyword>
<dbReference type="Proteomes" id="UP000198615">
    <property type="component" value="Unassembled WGS sequence"/>
</dbReference>
<dbReference type="EMBL" id="FNBW01000005">
    <property type="protein sequence ID" value="SDF65112.1"/>
    <property type="molecule type" value="Genomic_DNA"/>
</dbReference>
<sequence>MPQGAESLHVAGAGNVDPFLLAIVCVIFVIGAVVPIAAAILSSMRDDREAKRAALADQQVSNPVAENVVVAVDVVELEPVAPEMFADVANDQPHLKAAGGTR</sequence>
<dbReference type="RefSeq" id="WP_028792737.1">
    <property type="nucleotide sequence ID" value="NZ_FNBW01000005.1"/>
</dbReference>
<name>A0A8G2EV07_9PROT</name>
<accession>A0A8G2EV07</accession>
<protein>
    <submittedName>
        <fullName evidence="2">Uncharacterized protein</fullName>
    </submittedName>
</protein>
<evidence type="ECO:0000313" key="2">
    <source>
        <dbReference type="EMBL" id="SDF65112.1"/>
    </source>
</evidence>
<dbReference type="AlphaFoldDB" id="A0A8G2EV07"/>
<organism evidence="2 3">
    <name type="scientific">Thalassobaculum litoreum DSM 18839</name>
    <dbReference type="NCBI Taxonomy" id="1123362"/>
    <lineage>
        <taxon>Bacteria</taxon>
        <taxon>Pseudomonadati</taxon>
        <taxon>Pseudomonadota</taxon>
        <taxon>Alphaproteobacteria</taxon>
        <taxon>Rhodospirillales</taxon>
        <taxon>Thalassobaculaceae</taxon>
        <taxon>Thalassobaculum</taxon>
    </lineage>
</organism>
<keyword evidence="3" id="KW-1185">Reference proteome</keyword>
<evidence type="ECO:0000313" key="3">
    <source>
        <dbReference type="Proteomes" id="UP000198615"/>
    </source>
</evidence>
<gene>
    <name evidence="2" type="ORF">SAMN05660686_01922</name>
</gene>
<keyword evidence="1" id="KW-1133">Transmembrane helix</keyword>
<reference evidence="2 3" key="1">
    <citation type="submission" date="2016-10" db="EMBL/GenBank/DDBJ databases">
        <authorList>
            <person name="Varghese N."/>
            <person name="Submissions S."/>
        </authorList>
    </citation>
    <scope>NUCLEOTIDE SEQUENCE [LARGE SCALE GENOMIC DNA]</scope>
    <source>
        <strain evidence="2 3">DSM 18839</strain>
    </source>
</reference>
<feature type="transmembrane region" description="Helical" evidence="1">
    <location>
        <begin position="20"/>
        <end position="42"/>
    </location>
</feature>
<evidence type="ECO:0000256" key="1">
    <source>
        <dbReference type="SAM" id="Phobius"/>
    </source>
</evidence>